<dbReference type="SUPFAM" id="SSF55073">
    <property type="entry name" value="Nucleotide cyclase"/>
    <property type="match status" value="1"/>
</dbReference>
<dbReference type="AlphaFoldDB" id="I0Z231"/>
<comment type="subcellular location">
    <subcellularLocation>
        <location evidence="1">Membrane</location>
        <topology evidence="1">Multi-pass membrane protein</topology>
    </subcellularLocation>
</comment>
<dbReference type="GO" id="GO:0035556">
    <property type="term" value="P:intracellular signal transduction"/>
    <property type="evidence" value="ECO:0007669"/>
    <property type="project" value="InterPro"/>
</dbReference>
<organism evidence="7 8">
    <name type="scientific">Coccomyxa subellipsoidea (strain C-169)</name>
    <name type="common">Green microalga</name>
    <dbReference type="NCBI Taxonomy" id="574566"/>
    <lineage>
        <taxon>Eukaryota</taxon>
        <taxon>Viridiplantae</taxon>
        <taxon>Chlorophyta</taxon>
        <taxon>core chlorophytes</taxon>
        <taxon>Trebouxiophyceae</taxon>
        <taxon>Trebouxiophyceae incertae sedis</taxon>
        <taxon>Coccomyxaceae</taxon>
        <taxon>Coccomyxa</taxon>
        <taxon>Coccomyxa subellipsoidea</taxon>
    </lineage>
</organism>
<dbReference type="GO" id="GO:0009190">
    <property type="term" value="P:cyclic nucleotide biosynthetic process"/>
    <property type="evidence" value="ECO:0007669"/>
    <property type="project" value="InterPro"/>
</dbReference>
<keyword evidence="4 5" id="KW-0472">Membrane</keyword>
<dbReference type="CDD" id="cd07302">
    <property type="entry name" value="CHD"/>
    <property type="match status" value="1"/>
</dbReference>
<accession>I0Z231</accession>
<dbReference type="EMBL" id="AGSI01000005">
    <property type="protein sequence ID" value="EIE24700.1"/>
    <property type="molecule type" value="Genomic_DNA"/>
</dbReference>
<evidence type="ECO:0000256" key="2">
    <source>
        <dbReference type="ARBA" id="ARBA00022692"/>
    </source>
</evidence>
<evidence type="ECO:0000259" key="6">
    <source>
        <dbReference type="PROSITE" id="PS50125"/>
    </source>
</evidence>
<dbReference type="Pfam" id="PF00211">
    <property type="entry name" value="Guanylate_cyc"/>
    <property type="match status" value="1"/>
</dbReference>
<proteinExistence type="predicted"/>
<dbReference type="Gene3D" id="1.20.120.350">
    <property type="entry name" value="Voltage-gated potassium channels. Chain C"/>
    <property type="match status" value="1"/>
</dbReference>
<dbReference type="GeneID" id="17042701"/>
<name>I0Z231_COCSC</name>
<dbReference type="RefSeq" id="XP_005649244.1">
    <property type="nucleotide sequence ID" value="XM_005649187.1"/>
</dbReference>
<evidence type="ECO:0000256" key="1">
    <source>
        <dbReference type="ARBA" id="ARBA00004141"/>
    </source>
</evidence>
<protein>
    <recommendedName>
        <fullName evidence="6">Guanylate cyclase domain-containing protein</fullName>
    </recommendedName>
</protein>
<evidence type="ECO:0000313" key="7">
    <source>
        <dbReference type="EMBL" id="EIE24700.1"/>
    </source>
</evidence>
<reference evidence="7 8" key="1">
    <citation type="journal article" date="2012" name="Genome Biol.">
        <title>The genome of the polar eukaryotic microalga coccomyxa subellipsoidea reveals traits of cold adaptation.</title>
        <authorList>
            <person name="Blanc G."/>
            <person name="Agarkova I."/>
            <person name="Grimwood J."/>
            <person name="Kuo A."/>
            <person name="Brueggeman A."/>
            <person name="Dunigan D."/>
            <person name="Gurnon J."/>
            <person name="Ladunga I."/>
            <person name="Lindquist E."/>
            <person name="Lucas S."/>
            <person name="Pangilinan J."/>
            <person name="Proschold T."/>
            <person name="Salamov A."/>
            <person name="Schmutz J."/>
            <person name="Weeks D."/>
            <person name="Yamada T."/>
            <person name="Claverie J.M."/>
            <person name="Grigoriev I."/>
            <person name="Van Etten J."/>
            <person name="Lomsadze A."/>
            <person name="Borodovsky M."/>
        </authorList>
    </citation>
    <scope>NUCLEOTIDE SEQUENCE [LARGE SCALE GENOMIC DNA]</scope>
    <source>
        <strain evidence="7 8">C-169</strain>
    </source>
</reference>
<dbReference type="PANTHER" id="PTHR43336">
    <property type="entry name" value="OXYGEN SENSOR HISTIDINE KINASE RESPONSE REGULATOR DEVS/DOSS"/>
    <property type="match status" value="1"/>
</dbReference>
<dbReference type="Proteomes" id="UP000007264">
    <property type="component" value="Unassembled WGS sequence"/>
</dbReference>
<comment type="caution">
    <text evidence="7">The sequence shown here is derived from an EMBL/GenBank/DDBJ whole genome shotgun (WGS) entry which is preliminary data.</text>
</comment>
<dbReference type="KEGG" id="csl:COCSUDRAFT_14531"/>
<dbReference type="PANTHER" id="PTHR43336:SF3">
    <property type="entry name" value="GUANYLATE CYCLASE DOMAIN-CONTAINING PROTEIN"/>
    <property type="match status" value="1"/>
</dbReference>
<feature type="transmembrane region" description="Helical" evidence="5">
    <location>
        <begin position="72"/>
        <end position="90"/>
    </location>
</feature>
<feature type="domain" description="Guanylate cyclase" evidence="6">
    <location>
        <begin position="469"/>
        <end position="628"/>
    </location>
</feature>
<evidence type="ECO:0000313" key="8">
    <source>
        <dbReference type="Proteomes" id="UP000007264"/>
    </source>
</evidence>
<feature type="transmembrane region" description="Helical" evidence="5">
    <location>
        <begin position="241"/>
        <end position="257"/>
    </location>
</feature>
<dbReference type="PROSITE" id="PS50125">
    <property type="entry name" value="GUANYLATE_CYCLASE_2"/>
    <property type="match status" value="1"/>
</dbReference>
<dbReference type="InterPro" id="IPR027359">
    <property type="entry name" value="Volt_channel_dom_sf"/>
</dbReference>
<gene>
    <name evidence="7" type="ORF">COCSUDRAFT_14531</name>
</gene>
<evidence type="ECO:0000256" key="3">
    <source>
        <dbReference type="ARBA" id="ARBA00022989"/>
    </source>
</evidence>
<feature type="transmembrane region" description="Helical" evidence="5">
    <location>
        <begin position="34"/>
        <end position="51"/>
    </location>
</feature>
<dbReference type="OrthoDB" id="60033at2759"/>
<sequence>MIICVCCAAGSIFDLLNSDDRASWKAKASYWLEGIYATIAITVVVFFALFLDDFRLAVLPTSLDVSCEYISGLILVLFSLELTVACLVRKGYFASIYFWIDLAATVSMLLDITALMDLVFHQRSSLAGSSALDRGPQNKVLARVRQILRVTRIFRLMRLVRLYLQYLAFEAKSGITPSTSSNARWYLPPITKSDSTILAFLLNTHNLNGPAAAGISACMLFARPCRSRVGQKLSDLTSQRVIVLILTMLIMIPGFNWNSGLYGNFNNISDGGLKMMHDIFLADGNSTGFQQVPPLQHLPSCLLHRSNGSFSRRLNNLHKHYSQEWQLEITCACRTFSPGCWDGDWAACYQSVAVLDLKWYSQFNALLNILRTLFICAILAVGVFVFNRDASKLVLQPIERMLKKVKDFSRELREGEAQMETRILESSINKICSLLAVGFGDAGAEVIAENIKNGGDLNAMVPGQKVCAIFGFCDIRQFTDATEVLQEDVMEFVNSIAKIVHMETSLHGGFPNKNVGDAFLLAWKFPKGFNVRDLKSLTEPKPEPLLPARDLADKALASFVIIQAALKRSKRLHLYTLREDLNKRMPNFQVRMGFGLHVGWAIEGAIGSEYKIDASYLSPNVNMASRLEAATKQFGTSILMSEDFARLLSPQVRRRVRQIDCVTVKGSNRPMGLFTYDVSLDRVHAPDQHATAAAPPEIEGDPVSYSLSAYNWEFSDHPDLANTWAVDHAFLDTFARGFAAYKAGAWEEARAVLEQTKWMRQTLAGQPLMDGPSTTLLDYMAPFDYAAPFTWKGFRELTDK</sequence>
<dbReference type="GO" id="GO:0016020">
    <property type="term" value="C:membrane"/>
    <property type="evidence" value="ECO:0007669"/>
    <property type="project" value="UniProtKB-SubCell"/>
</dbReference>
<dbReference type="STRING" id="574566.I0Z231"/>
<evidence type="ECO:0000256" key="5">
    <source>
        <dbReference type="SAM" id="Phobius"/>
    </source>
</evidence>
<dbReference type="Gene3D" id="3.30.70.1230">
    <property type="entry name" value="Nucleotide cyclase"/>
    <property type="match status" value="1"/>
</dbReference>
<dbReference type="eggNOG" id="ENOG502QQYF">
    <property type="taxonomic scope" value="Eukaryota"/>
</dbReference>
<keyword evidence="8" id="KW-1185">Reference proteome</keyword>
<feature type="transmembrane region" description="Helical" evidence="5">
    <location>
        <begin position="365"/>
        <end position="386"/>
    </location>
</feature>
<keyword evidence="3 5" id="KW-1133">Transmembrane helix</keyword>
<dbReference type="InterPro" id="IPR029787">
    <property type="entry name" value="Nucleotide_cyclase"/>
</dbReference>
<evidence type="ECO:0000256" key="4">
    <source>
        <dbReference type="ARBA" id="ARBA00023136"/>
    </source>
</evidence>
<keyword evidence="2 5" id="KW-0812">Transmembrane</keyword>
<dbReference type="InterPro" id="IPR001054">
    <property type="entry name" value="A/G_cyclase"/>
</dbReference>
<feature type="transmembrane region" description="Helical" evidence="5">
    <location>
        <begin position="96"/>
        <end position="120"/>
    </location>
</feature>